<dbReference type="Proteomes" id="UP000011116">
    <property type="component" value="Chromosome 5H"/>
</dbReference>
<reference evidence="3" key="2">
    <citation type="submission" date="2020-10" db="EMBL/GenBank/DDBJ databases">
        <authorList>
            <person name="Scholz U."/>
            <person name="Mascher M."/>
            <person name="Fiebig A."/>
        </authorList>
    </citation>
    <scope>NUCLEOTIDE SEQUENCE [LARGE SCALE GENOMIC DNA]</scope>
    <source>
        <strain evidence="3">cv. Morex</strain>
    </source>
</reference>
<reference evidence="4" key="1">
    <citation type="journal article" date="2012" name="Nature">
        <title>A physical, genetic and functional sequence assembly of the barley genome.</title>
        <authorList>
            <consortium name="The International Barley Genome Sequencing Consortium"/>
            <person name="Mayer K.F."/>
            <person name="Waugh R."/>
            <person name="Brown J.W."/>
            <person name="Schulman A."/>
            <person name="Langridge P."/>
            <person name="Platzer M."/>
            <person name="Fincher G.B."/>
            <person name="Muehlbauer G.J."/>
            <person name="Sato K."/>
            <person name="Close T.J."/>
            <person name="Wise R.P."/>
            <person name="Stein N."/>
        </authorList>
    </citation>
    <scope>NUCLEOTIDE SEQUENCE [LARGE SCALE GENOMIC DNA]</scope>
    <source>
        <strain evidence="4">cv. Morex</strain>
    </source>
</reference>
<keyword evidence="2" id="KW-1133">Transmembrane helix</keyword>
<keyword evidence="2" id="KW-0472">Membrane</keyword>
<evidence type="ECO:0000256" key="2">
    <source>
        <dbReference type="SAM" id="Phobius"/>
    </source>
</evidence>
<evidence type="ECO:0000313" key="3">
    <source>
        <dbReference type="EnsemblPlants" id="HORVU.MOREX.r3.5HG0503220.1.CDS1"/>
    </source>
</evidence>
<dbReference type="Gramene" id="HORVU.MOREX.r3.5HG0503220.1">
    <property type="protein sequence ID" value="HORVU.MOREX.r3.5HG0503220.1.CDS1"/>
    <property type="gene ID" value="HORVU.MOREX.r3.5HG0503220"/>
</dbReference>
<reference evidence="3" key="3">
    <citation type="submission" date="2022-01" db="UniProtKB">
        <authorList>
            <consortium name="EnsemblPlants"/>
        </authorList>
    </citation>
    <scope>IDENTIFICATION</scope>
    <source>
        <strain evidence="3">subsp. vulgare</strain>
    </source>
</reference>
<evidence type="ECO:0000256" key="1">
    <source>
        <dbReference type="SAM" id="MobiDB-lite"/>
    </source>
</evidence>
<feature type="region of interest" description="Disordered" evidence="1">
    <location>
        <begin position="147"/>
        <end position="208"/>
    </location>
</feature>
<feature type="compositionally biased region" description="Basic and acidic residues" evidence="1">
    <location>
        <begin position="174"/>
        <end position="187"/>
    </location>
</feature>
<keyword evidence="4" id="KW-1185">Reference proteome</keyword>
<sequence length="285" mass="32940">MKEMDVKAAPFVPIPISQRITLTLLPLRRNRFILGVHLLHQSHPWLHFVLVLLMLWVYHTTLGVLLYKRRWMLRQPLLFQFNALYPHQSWFHLRICFVRRRDEHFSTAARRTEPLHVHVQDNTQEACCPPSPTSQAVRDESLLIQDSKQEASRPPSLASSRQAVENKLQPAVQNDHRTSNRKTHNEISTDDVISFDGIPDPTSGDRRFNPRIQEKPDADDMLMERVMQAAKLRDVETTTSHIPSNVLDPYVVITQSCGQQGAYGYWMQPMGDGRTGYLQPVWMAC</sequence>
<evidence type="ECO:0000313" key="4">
    <source>
        <dbReference type="Proteomes" id="UP000011116"/>
    </source>
</evidence>
<proteinExistence type="predicted"/>
<keyword evidence="2" id="KW-0812">Transmembrane</keyword>
<protein>
    <submittedName>
        <fullName evidence="3">Uncharacterized protein</fullName>
    </submittedName>
</protein>
<dbReference type="EnsemblPlants" id="HORVU.MOREX.r3.5HG0503220.1">
    <property type="protein sequence ID" value="HORVU.MOREX.r3.5HG0503220.1.CDS1"/>
    <property type="gene ID" value="HORVU.MOREX.r3.5HG0503220"/>
</dbReference>
<dbReference type="Gramene" id="HORVU.MOREX.r2.5HG0418040.1">
    <property type="protein sequence ID" value="HORVU.MOREX.r2.5HG0418040.1.CDS.1"/>
    <property type="gene ID" value="HORVU.MOREX.r2.5HG0418040"/>
</dbReference>
<feature type="transmembrane region" description="Helical" evidence="2">
    <location>
        <begin position="45"/>
        <end position="67"/>
    </location>
</feature>
<dbReference type="AlphaFoldDB" id="A0A8I6Y5M2"/>
<name>A0A8I6Y5M2_HORVV</name>
<organism evidence="3 4">
    <name type="scientific">Hordeum vulgare subsp. vulgare</name>
    <name type="common">Domesticated barley</name>
    <dbReference type="NCBI Taxonomy" id="112509"/>
    <lineage>
        <taxon>Eukaryota</taxon>
        <taxon>Viridiplantae</taxon>
        <taxon>Streptophyta</taxon>
        <taxon>Embryophyta</taxon>
        <taxon>Tracheophyta</taxon>
        <taxon>Spermatophyta</taxon>
        <taxon>Magnoliopsida</taxon>
        <taxon>Liliopsida</taxon>
        <taxon>Poales</taxon>
        <taxon>Poaceae</taxon>
        <taxon>BOP clade</taxon>
        <taxon>Pooideae</taxon>
        <taxon>Triticodae</taxon>
        <taxon>Triticeae</taxon>
        <taxon>Hordeinae</taxon>
        <taxon>Hordeum</taxon>
    </lineage>
</organism>
<accession>A0A8I6Y5M2</accession>